<dbReference type="PANTHER" id="PTHR30061">
    <property type="entry name" value="MALTOSE-BINDING PERIPLASMIC PROTEIN"/>
    <property type="match status" value="1"/>
</dbReference>
<dbReference type="Gene3D" id="3.40.190.10">
    <property type="entry name" value="Periplasmic binding protein-like II"/>
    <property type="match status" value="2"/>
</dbReference>
<organism evidence="6 7">
    <name type="scientific">Devosia elaeis</name>
    <dbReference type="NCBI Taxonomy" id="1770058"/>
    <lineage>
        <taxon>Bacteria</taxon>
        <taxon>Pseudomonadati</taxon>
        <taxon>Pseudomonadota</taxon>
        <taxon>Alphaproteobacteria</taxon>
        <taxon>Hyphomicrobiales</taxon>
        <taxon>Devosiaceae</taxon>
        <taxon>Devosia</taxon>
    </lineage>
</organism>
<comment type="similarity">
    <text evidence="1">Belongs to the bacterial solute-binding protein 1 family.</text>
</comment>
<gene>
    <name evidence="6" type="ORF">A3840_18650</name>
</gene>
<keyword evidence="2" id="KW-0813">Transport</keyword>
<accession>A0A178HKU2</accession>
<dbReference type="EMBL" id="LVVY01000149">
    <property type="protein sequence ID" value="OAM73040.1"/>
    <property type="molecule type" value="Genomic_DNA"/>
</dbReference>
<feature type="chain" id="PRO_5008088100" evidence="5">
    <location>
        <begin position="26"/>
        <end position="409"/>
    </location>
</feature>
<evidence type="ECO:0000256" key="2">
    <source>
        <dbReference type="ARBA" id="ARBA00022448"/>
    </source>
</evidence>
<dbReference type="GO" id="GO:0042956">
    <property type="term" value="P:maltodextrin transmembrane transport"/>
    <property type="evidence" value="ECO:0007669"/>
    <property type="project" value="TreeGrafter"/>
</dbReference>
<protein>
    <submittedName>
        <fullName evidence="6">ABC transporter substrate-binding protein</fullName>
    </submittedName>
</protein>
<dbReference type="InterPro" id="IPR006059">
    <property type="entry name" value="SBP"/>
</dbReference>
<dbReference type="SUPFAM" id="SSF53850">
    <property type="entry name" value="Periplasmic binding protein-like II"/>
    <property type="match status" value="1"/>
</dbReference>
<evidence type="ECO:0000256" key="3">
    <source>
        <dbReference type="ARBA" id="ARBA00022729"/>
    </source>
</evidence>
<sequence>MQVTKFGLLAGLALGALVAATPAQAQVTLKVWSIDGVDRPGIADTYSKEFDDANEDIVVEYRGIPFDEIVNETLRAFATGNAPDIVSFDNPDFALFSSRGAMLDITDRVANSEIVGKAQYFDGPLNSVTWDGKLYGLPKYTDTIGLFYNKDLFAKAGITEPPSTWTELADAAAKLTDPANNIYGVTFSARAGEEGTFQFLPIIQMSGGGSNKVNTEGAAAVLDIWKSLIDNGYASRDVLSLGQWDSTGAFNSGNAAMAISGPWEIDRMVEDAKFDWGVALLPTIEEGGQRSSALGGFNWGIMANTQHPDEAFRLLEYFVDQEDRIFADFGNLPARGDIELPVTGVTKKDEALKVFQEQLQYAQPRGPHPEWQKISKAIYDAEQQALTGQMSSMDALNQAQATIDGIYNQ</sequence>
<dbReference type="GO" id="GO:0055052">
    <property type="term" value="C:ATP-binding cassette (ABC) transporter complex, substrate-binding subunit-containing"/>
    <property type="evidence" value="ECO:0007669"/>
    <property type="project" value="TreeGrafter"/>
</dbReference>
<evidence type="ECO:0000313" key="7">
    <source>
        <dbReference type="Proteomes" id="UP000078389"/>
    </source>
</evidence>
<evidence type="ECO:0000256" key="1">
    <source>
        <dbReference type="ARBA" id="ARBA00008520"/>
    </source>
</evidence>
<dbReference type="OrthoDB" id="9805950at2"/>
<dbReference type="RefSeq" id="WP_067460690.1">
    <property type="nucleotide sequence ID" value="NZ_LVVY01000149.1"/>
</dbReference>
<dbReference type="PANTHER" id="PTHR30061:SF50">
    <property type="entry name" value="MALTOSE_MALTODEXTRIN-BINDING PERIPLASMIC PROTEIN"/>
    <property type="match status" value="1"/>
</dbReference>
<dbReference type="GO" id="GO:0015768">
    <property type="term" value="P:maltose transport"/>
    <property type="evidence" value="ECO:0007669"/>
    <property type="project" value="TreeGrafter"/>
</dbReference>
<name>A0A178HKU2_9HYPH</name>
<dbReference type="Proteomes" id="UP000078389">
    <property type="component" value="Unassembled WGS sequence"/>
</dbReference>
<comment type="caution">
    <text evidence="6">The sequence shown here is derived from an EMBL/GenBank/DDBJ whole genome shotgun (WGS) entry which is preliminary data.</text>
</comment>
<keyword evidence="7" id="KW-1185">Reference proteome</keyword>
<evidence type="ECO:0000256" key="5">
    <source>
        <dbReference type="SAM" id="SignalP"/>
    </source>
</evidence>
<proteinExistence type="inferred from homology"/>
<evidence type="ECO:0000313" key="6">
    <source>
        <dbReference type="EMBL" id="OAM73040.1"/>
    </source>
</evidence>
<evidence type="ECO:0000256" key="4">
    <source>
        <dbReference type="ARBA" id="ARBA00022764"/>
    </source>
</evidence>
<dbReference type="GO" id="GO:1901982">
    <property type="term" value="F:maltose binding"/>
    <property type="evidence" value="ECO:0007669"/>
    <property type="project" value="TreeGrafter"/>
</dbReference>
<keyword evidence="3 5" id="KW-0732">Signal</keyword>
<keyword evidence="4" id="KW-0574">Periplasm</keyword>
<dbReference type="AlphaFoldDB" id="A0A178HKU2"/>
<feature type="signal peptide" evidence="5">
    <location>
        <begin position="1"/>
        <end position="25"/>
    </location>
</feature>
<dbReference type="Pfam" id="PF01547">
    <property type="entry name" value="SBP_bac_1"/>
    <property type="match status" value="1"/>
</dbReference>
<reference evidence="6 7" key="1">
    <citation type="submission" date="2016-03" db="EMBL/GenBank/DDBJ databases">
        <title>Genome sequencing of Devosia sp. S37.</title>
        <authorList>
            <person name="Mohd Nor M."/>
        </authorList>
    </citation>
    <scope>NUCLEOTIDE SEQUENCE [LARGE SCALE GENOMIC DNA]</scope>
    <source>
        <strain evidence="6 7">S37</strain>
    </source>
</reference>
<dbReference type="CDD" id="cd13585">
    <property type="entry name" value="PBP2_TMBP_like"/>
    <property type="match status" value="1"/>
</dbReference>
<dbReference type="STRING" id="1770058.A3840_18650"/>